<dbReference type="Proteomes" id="UP001177080">
    <property type="component" value="Unassembled WGS sequence"/>
</dbReference>
<accession>A0ABT8XG31</accession>
<gene>
    <name evidence="2" type="ORF">GB928_015505</name>
</gene>
<dbReference type="EMBL" id="WHSC02000006">
    <property type="protein sequence ID" value="MDO6122597.1"/>
    <property type="molecule type" value="Genomic_DNA"/>
</dbReference>
<keyword evidence="1" id="KW-0472">Membrane</keyword>
<evidence type="ECO:0000313" key="2">
    <source>
        <dbReference type="EMBL" id="MDO6122597.1"/>
    </source>
</evidence>
<evidence type="ECO:0000313" key="3">
    <source>
        <dbReference type="Proteomes" id="UP001177080"/>
    </source>
</evidence>
<reference evidence="2" key="1">
    <citation type="submission" date="2022-04" db="EMBL/GenBank/DDBJ databases">
        <title>Shinella lacus sp. nov., a novel member of the genus Shinella from water.</title>
        <authorList>
            <person name="Deng Y."/>
        </authorList>
    </citation>
    <scope>NUCLEOTIDE SEQUENCE</scope>
    <source>
        <strain evidence="2">JCM 31239</strain>
    </source>
</reference>
<proteinExistence type="predicted"/>
<organism evidence="2 3">
    <name type="scientific">Shinella curvata</name>
    <dbReference type="NCBI Taxonomy" id="1817964"/>
    <lineage>
        <taxon>Bacteria</taxon>
        <taxon>Pseudomonadati</taxon>
        <taxon>Pseudomonadota</taxon>
        <taxon>Alphaproteobacteria</taxon>
        <taxon>Hyphomicrobiales</taxon>
        <taxon>Rhizobiaceae</taxon>
        <taxon>Shinella</taxon>
    </lineage>
</organism>
<keyword evidence="3" id="KW-1185">Reference proteome</keyword>
<name>A0ABT8XG31_9HYPH</name>
<feature type="transmembrane region" description="Helical" evidence="1">
    <location>
        <begin position="61"/>
        <end position="82"/>
    </location>
</feature>
<dbReference type="RefSeq" id="WP_244760282.1">
    <property type="nucleotide sequence ID" value="NZ_JALJCJ010000002.1"/>
</dbReference>
<keyword evidence="1" id="KW-1133">Transmembrane helix</keyword>
<comment type="caution">
    <text evidence="2">The sequence shown here is derived from an EMBL/GenBank/DDBJ whole genome shotgun (WGS) entry which is preliminary data.</text>
</comment>
<sequence length="122" mass="13063">MQIVAFAGLAIGLLATFPEARRLYRRHGILLTGLVWPVLSAIVAAWIIATTVNNYTSPVPAYFHAWHALMIVMAPAAIAVILGRKYNFSAGIVAGGILLAGAFFFWVSMLFGYGTSAAAYNS</sequence>
<keyword evidence="1" id="KW-0812">Transmembrane</keyword>
<feature type="transmembrane region" description="Helical" evidence="1">
    <location>
        <begin position="88"/>
        <end position="113"/>
    </location>
</feature>
<feature type="transmembrane region" description="Helical" evidence="1">
    <location>
        <begin position="28"/>
        <end position="49"/>
    </location>
</feature>
<protein>
    <submittedName>
        <fullName evidence="2">Uncharacterized protein</fullName>
    </submittedName>
</protein>
<evidence type="ECO:0000256" key="1">
    <source>
        <dbReference type="SAM" id="Phobius"/>
    </source>
</evidence>